<evidence type="ECO:0000256" key="1">
    <source>
        <dbReference type="ARBA" id="ARBA00005051"/>
    </source>
</evidence>
<dbReference type="CDD" id="cd00483">
    <property type="entry name" value="HPPK"/>
    <property type="match status" value="1"/>
</dbReference>
<evidence type="ECO:0000256" key="7">
    <source>
        <dbReference type="ARBA" id="ARBA00022777"/>
    </source>
</evidence>
<evidence type="ECO:0000256" key="5">
    <source>
        <dbReference type="ARBA" id="ARBA00022679"/>
    </source>
</evidence>
<evidence type="ECO:0000256" key="8">
    <source>
        <dbReference type="ARBA" id="ARBA00022840"/>
    </source>
</evidence>
<keyword evidence="5" id="KW-0808">Transferase</keyword>
<evidence type="ECO:0000256" key="10">
    <source>
        <dbReference type="ARBA" id="ARBA00029409"/>
    </source>
</evidence>
<evidence type="ECO:0000256" key="11">
    <source>
        <dbReference type="ARBA" id="ARBA00029766"/>
    </source>
</evidence>
<dbReference type="EC" id="2.7.6.3" evidence="3"/>
<dbReference type="AlphaFoldDB" id="A0A3D5QBT5"/>
<dbReference type="PROSITE" id="PS00794">
    <property type="entry name" value="HPPK"/>
    <property type="match status" value="1"/>
</dbReference>
<evidence type="ECO:0000256" key="4">
    <source>
        <dbReference type="ARBA" id="ARBA00016218"/>
    </source>
</evidence>
<dbReference type="InterPro" id="IPR000550">
    <property type="entry name" value="Hppk"/>
</dbReference>
<keyword evidence="6" id="KW-0547">Nucleotide-binding</keyword>
<protein>
    <recommendedName>
        <fullName evidence="4">2-amino-4-hydroxy-6-hydroxymethyldihydropteridine pyrophosphokinase</fullName>
        <ecNumber evidence="3">2.7.6.3</ecNumber>
    </recommendedName>
    <alternativeName>
        <fullName evidence="11">6-hydroxymethyl-7,8-dihydropterin pyrophosphokinase</fullName>
    </alternativeName>
    <alternativeName>
        <fullName evidence="12">7,8-dihydro-6-hydroxymethylpterin-pyrophosphokinase</fullName>
    </alternativeName>
</protein>
<dbReference type="InterPro" id="IPR035907">
    <property type="entry name" value="Hppk_sf"/>
</dbReference>
<dbReference type="GO" id="GO:0046654">
    <property type="term" value="P:tetrahydrofolate biosynthetic process"/>
    <property type="evidence" value="ECO:0007669"/>
    <property type="project" value="UniProtKB-UniPathway"/>
</dbReference>
<reference evidence="14 15" key="1">
    <citation type="journal article" date="2018" name="Nat. Biotechnol.">
        <title>A standardized bacterial taxonomy based on genome phylogeny substantially revises the tree of life.</title>
        <authorList>
            <person name="Parks D.H."/>
            <person name="Chuvochina M."/>
            <person name="Waite D.W."/>
            <person name="Rinke C."/>
            <person name="Skarshewski A."/>
            <person name="Chaumeil P.A."/>
            <person name="Hugenholtz P."/>
        </authorList>
    </citation>
    <scope>NUCLEOTIDE SEQUENCE [LARGE SCALE GENOMIC DNA]</scope>
    <source>
        <strain evidence="14">UBA8672</strain>
    </source>
</reference>
<organism evidence="14 15">
    <name type="scientific">Flexistipes sinusarabici</name>
    <dbReference type="NCBI Taxonomy" id="2352"/>
    <lineage>
        <taxon>Bacteria</taxon>
        <taxon>Pseudomonadati</taxon>
        <taxon>Deferribacterota</taxon>
        <taxon>Deferribacteres</taxon>
        <taxon>Deferribacterales</taxon>
        <taxon>Flexistipitaceae</taxon>
        <taxon>Flexistipes</taxon>
    </lineage>
</organism>
<dbReference type="Gene3D" id="3.30.70.560">
    <property type="entry name" value="7,8-Dihydro-6-hydroxymethylpterin-pyrophosphokinase HPPK"/>
    <property type="match status" value="1"/>
</dbReference>
<keyword evidence="9" id="KW-0289">Folate biosynthesis</keyword>
<dbReference type="PANTHER" id="PTHR43071:SF1">
    <property type="entry name" value="2-AMINO-4-HYDROXY-6-HYDROXYMETHYLDIHYDROPTERIDINE PYROPHOSPHOKINASE"/>
    <property type="match status" value="1"/>
</dbReference>
<comment type="caution">
    <text evidence="14">The sequence shown here is derived from an EMBL/GenBank/DDBJ whole genome shotgun (WGS) entry which is preliminary data.</text>
</comment>
<evidence type="ECO:0000256" key="3">
    <source>
        <dbReference type="ARBA" id="ARBA00013253"/>
    </source>
</evidence>
<dbReference type="Proteomes" id="UP000262325">
    <property type="component" value="Unassembled WGS sequence"/>
</dbReference>
<proteinExistence type="inferred from homology"/>
<evidence type="ECO:0000259" key="13">
    <source>
        <dbReference type="PROSITE" id="PS00794"/>
    </source>
</evidence>
<dbReference type="UniPathway" id="UPA00077">
    <property type="reaction ID" value="UER00155"/>
</dbReference>
<evidence type="ECO:0000256" key="2">
    <source>
        <dbReference type="ARBA" id="ARBA00005810"/>
    </source>
</evidence>
<dbReference type="GO" id="GO:0016301">
    <property type="term" value="F:kinase activity"/>
    <property type="evidence" value="ECO:0007669"/>
    <property type="project" value="UniProtKB-KW"/>
</dbReference>
<comment type="similarity">
    <text evidence="2">Belongs to the HPPK family.</text>
</comment>
<evidence type="ECO:0000313" key="14">
    <source>
        <dbReference type="EMBL" id="HCW93315.1"/>
    </source>
</evidence>
<evidence type="ECO:0000256" key="12">
    <source>
        <dbReference type="ARBA" id="ARBA00033413"/>
    </source>
</evidence>
<keyword evidence="8" id="KW-0067">ATP-binding</keyword>
<keyword evidence="7 14" id="KW-0418">Kinase</keyword>
<comment type="pathway">
    <text evidence="1">Cofactor biosynthesis; tetrahydrofolate biosynthesis; 2-amino-4-hydroxy-6-hydroxymethyl-7,8-dihydropteridine diphosphate from 7,8-dihydroneopterin triphosphate: step 4/4.</text>
</comment>
<gene>
    <name evidence="14" type="primary">folK</name>
    <name evidence="14" type="ORF">DHM44_06510</name>
</gene>
<evidence type="ECO:0000256" key="9">
    <source>
        <dbReference type="ARBA" id="ARBA00022909"/>
    </source>
</evidence>
<dbReference type="GO" id="GO:0005524">
    <property type="term" value="F:ATP binding"/>
    <property type="evidence" value="ECO:0007669"/>
    <property type="project" value="UniProtKB-KW"/>
</dbReference>
<dbReference type="GO" id="GO:0003848">
    <property type="term" value="F:2-amino-4-hydroxy-6-hydroxymethyldihydropteridine diphosphokinase activity"/>
    <property type="evidence" value="ECO:0007669"/>
    <property type="project" value="UniProtKB-EC"/>
</dbReference>
<feature type="domain" description="7,8-dihydro-6-hydroxymethylpterin-pyrophosphokinase" evidence="13">
    <location>
        <begin position="86"/>
        <end position="97"/>
    </location>
</feature>
<evidence type="ECO:0000256" key="6">
    <source>
        <dbReference type="ARBA" id="ARBA00022741"/>
    </source>
</evidence>
<dbReference type="SUPFAM" id="SSF55083">
    <property type="entry name" value="6-hydroxymethyl-7,8-dihydropterin pyrophosphokinase, HPPK"/>
    <property type="match status" value="1"/>
</dbReference>
<accession>A0A3D5QBT5</accession>
<dbReference type="EMBL" id="DPPF01000130">
    <property type="protein sequence ID" value="HCW93315.1"/>
    <property type="molecule type" value="Genomic_DNA"/>
</dbReference>
<name>A0A3D5QBT5_FLESI</name>
<dbReference type="GO" id="GO:0046656">
    <property type="term" value="P:folic acid biosynthetic process"/>
    <property type="evidence" value="ECO:0007669"/>
    <property type="project" value="UniProtKB-KW"/>
</dbReference>
<dbReference type="Pfam" id="PF01288">
    <property type="entry name" value="HPPK"/>
    <property type="match status" value="1"/>
</dbReference>
<evidence type="ECO:0000313" key="15">
    <source>
        <dbReference type="Proteomes" id="UP000262325"/>
    </source>
</evidence>
<dbReference type="NCBIfam" id="TIGR01498">
    <property type="entry name" value="folK"/>
    <property type="match status" value="1"/>
</dbReference>
<sequence>MNTVFLGLGSNTYPKAKNLSSAIAGLSSLLNIISVSGVYKSRSLLLDAQPDYFNIVLKASTFINPCQLLSFCKTIEKIMHRDTPYKWGPRNIDIDIIDFGKRIIKSKSLFLPHKEFPYRNFVVLPFMEIEPEYVHPENHISVEKMYDLLDNHSEIHRLGELKWL</sequence>
<comment type="function">
    <text evidence="10">Catalyzes the transfer of pyrophosphate from adenosine triphosphate (ATP) to 6-hydroxymethyl-7,8-dihydropterin, an enzymatic step in folate biosynthesis pathway.</text>
</comment>
<dbReference type="PANTHER" id="PTHR43071">
    <property type="entry name" value="2-AMINO-4-HYDROXY-6-HYDROXYMETHYLDIHYDROPTERIDINE PYROPHOSPHOKINASE"/>
    <property type="match status" value="1"/>
</dbReference>